<keyword evidence="2" id="KW-0175">Coiled coil</keyword>
<evidence type="ECO:0000256" key="1">
    <source>
        <dbReference type="ARBA" id="ARBA00009108"/>
    </source>
</evidence>
<dbReference type="Pfam" id="PF05949">
    <property type="entry name" value="DUF881"/>
    <property type="match status" value="1"/>
</dbReference>
<comment type="similarity">
    <text evidence="1">Belongs to the UPF0749 family.</text>
</comment>
<feature type="coiled-coil region" evidence="2">
    <location>
        <begin position="86"/>
        <end position="113"/>
    </location>
</feature>
<feature type="region of interest" description="Disordered" evidence="3">
    <location>
        <begin position="268"/>
        <end position="291"/>
    </location>
</feature>
<gene>
    <name evidence="5" type="ORF">ACFPYL_12915</name>
</gene>
<evidence type="ECO:0000313" key="5">
    <source>
        <dbReference type="EMBL" id="MFC6043989.1"/>
    </source>
</evidence>
<feature type="transmembrane region" description="Helical" evidence="4">
    <location>
        <begin position="55"/>
        <end position="73"/>
    </location>
</feature>
<accession>A0ABW1LKL8</accession>
<evidence type="ECO:0000256" key="3">
    <source>
        <dbReference type="SAM" id="MobiDB-lite"/>
    </source>
</evidence>
<dbReference type="InterPro" id="IPR010273">
    <property type="entry name" value="DUF881"/>
</dbReference>
<evidence type="ECO:0000256" key="2">
    <source>
        <dbReference type="SAM" id="Coils"/>
    </source>
</evidence>
<protein>
    <submittedName>
        <fullName evidence="5">DUF881 domain-containing protein</fullName>
    </submittedName>
</protein>
<dbReference type="RefSeq" id="WP_379154551.1">
    <property type="nucleotide sequence ID" value="NZ_JBHSRJ010000004.1"/>
</dbReference>
<feature type="compositionally biased region" description="Basic and acidic residues" evidence="3">
    <location>
        <begin position="277"/>
        <end position="291"/>
    </location>
</feature>
<comment type="caution">
    <text evidence="5">The sequence shown here is derived from an EMBL/GenBank/DDBJ whole genome shotgun (WGS) entry which is preliminary data.</text>
</comment>
<evidence type="ECO:0000256" key="4">
    <source>
        <dbReference type="SAM" id="Phobius"/>
    </source>
</evidence>
<dbReference type="Gene3D" id="3.30.70.1880">
    <property type="entry name" value="Protein of unknown function DUF881"/>
    <property type="match status" value="1"/>
</dbReference>
<dbReference type="PANTHER" id="PTHR37313:SF1">
    <property type="entry name" value="UPF0749 PROTEIN RV1823"/>
    <property type="match status" value="1"/>
</dbReference>
<reference evidence="6" key="1">
    <citation type="journal article" date="2019" name="Int. J. Syst. Evol. Microbiol.">
        <title>The Global Catalogue of Microorganisms (GCM) 10K type strain sequencing project: providing services to taxonomists for standard genome sequencing and annotation.</title>
        <authorList>
            <consortium name="The Broad Institute Genomics Platform"/>
            <consortium name="The Broad Institute Genome Sequencing Center for Infectious Disease"/>
            <person name="Wu L."/>
            <person name="Ma J."/>
        </authorList>
    </citation>
    <scope>NUCLEOTIDE SEQUENCE [LARGE SCALE GENOMIC DNA]</scope>
    <source>
        <strain evidence="6">CCUG 54522</strain>
    </source>
</reference>
<keyword evidence="6" id="KW-1185">Reference proteome</keyword>
<dbReference type="EMBL" id="JBHSRJ010000004">
    <property type="protein sequence ID" value="MFC6043989.1"/>
    <property type="molecule type" value="Genomic_DNA"/>
</dbReference>
<name>A0ABW1LKL8_9ACTN</name>
<dbReference type="PANTHER" id="PTHR37313">
    <property type="entry name" value="UPF0749 PROTEIN RV1825"/>
    <property type="match status" value="1"/>
</dbReference>
<keyword evidence="4" id="KW-0472">Membrane</keyword>
<dbReference type="Proteomes" id="UP001596135">
    <property type="component" value="Unassembled WGS sequence"/>
</dbReference>
<keyword evidence="4" id="KW-1133">Transmembrane helix</keyword>
<keyword evidence="4" id="KW-0812">Transmembrane</keyword>
<organism evidence="5 6">
    <name type="scientific">Nocardioides hankookensis</name>
    <dbReference type="NCBI Taxonomy" id="443157"/>
    <lineage>
        <taxon>Bacteria</taxon>
        <taxon>Bacillati</taxon>
        <taxon>Actinomycetota</taxon>
        <taxon>Actinomycetes</taxon>
        <taxon>Propionibacteriales</taxon>
        <taxon>Nocardioidaceae</taxon>
        <taxon>Nocardioides</taxon>
    </lineage>
</organism>
<sequence>MPETSTTDRTRTPLLTLITQESMDQDYQHVAEQRAAARATGEPVESDRSGRRGRWVATAVVGVFGLLVTVAAVQTSERSGVTSASRDSLLRQIDQRRDQAAELQKRILLLRELNIGLQDSLANVNDEERTTTSRSDRLAGQAGFGPVSGPGLVITVDDAPDGEAVRDEDLALLVNGLWEAGAEAISINGRRLTTRSGLRNSGAAINLNGPPPLSPPYVVSAIGDTRTLQADLIDTSTGLAFSNTADVLGFPVTMKIDDDLTLPAATLRQPRHAVKGTAEDNRRPDVKENAP</sequence>
<evidence type="ECO:0000313" key="6">
    <source>
        <dbReference type="Proteomes" id="UP001596135"/>
    </source>
</evidence>
<proteinExistence type="inferred from homology"/>